<organism evidence="1 2">
    <name type="scientific">Sebaldella termitidis (strain ATCC 33386 / NCTC 11300)</name>
    <dbReference type="NCBI Taxonomy" id="526218"/>
    <lineage>
        <taxon>Bacteria</taxon>
        <taxon>Fusobacteriati</taxon>
        <taxon>Fusobacteriota</taxon>
        <taxon>Fusobacteriia</taxon>
        <taxon>Fusobacteriales</taxon>
        <taxon>Leptotrichiaceae</taxon>
        <taxon>Sebaldella</taxon>
    </lineage>
</organism>
<sequence length="292" mass="34529">MINEAALKLNRKEYKIKRAITDYVDGKQVISYENYIIMAHTKDIVYSETNPNIGHKEVSGLKFEVISPIIARKEVDNTIDSDFVISENDLIVYQEKDFLITQVWDNDSYIAFKAALYNPDIENRTGLLEELYSFFYKIIKAKIDPKINILRSTELSDNKKYPKLVFHIYKQEIDSQNIVKGKQSIIRHLITYTLTIEVFRNHNDYSSIDELLFLLNKPRMFHDFIYNESLTNFRKINLRTRVRNIEEEGTYLSEIPYTHDVYNVDFLIEVYRPYETENILFVDNEMEVKGGN</sequence>
<accession>D1AN71</accession>
<reference evidence="1 2" key="2">
    <citation type="journal article" date="2010" name="Stand. Genomic Sci.">
        <title>Complete genome sequence of Sebaldella termitidis type strain (NCTC 11300).</title>
        <authorList>
            <person name="Harmon-Smith M."/>
            <person name="Celia L."/>
            <person name="Chertkov O."/>
            <person name="Lapidus A."/>
            <person name="Copeland A."/>
            <person name="Glavina Del Rio T."/>
            <person name="Nolan M."/>
            <person name="Lucas S."/>
            <person name="Tice H."/>
            <person name="Cheng J.F."/>
            <person name="Han C."/>
            <person name="Detter J.C."/>
            <person name="Bruce D."/>
            <person name="Goodwin L."/>
            <person name="Pitluck S."/>
            <person name="Pati A."/>
            <person name="Liolios K."/>
            <person name="Ivanova N."/>
            <person name="Mavromatis K."/>
            <person name="Mikhailova N."/>
            <person name="Chen A."/>
            <person name="Palaniappan K."/>
            <person name="Land M."/>
            <person name="Hauser L."/>
            <person name="Chang Y.J."/>
            <person name="Jeffries C.D."/>
            <person name="Brettin T."/>
            <person name="Goker M."/>
            <person name="Beck B."/>
            <person name="Bristow J."/>
            <person name="Eisen J.A."/>
            <person name="Markowitz V."/>
            <person name="Hugenholtz P."/>
            <person name="Kyrpides N.C."/>
            <person name="Klenk H.P."/>
            <person name="Chen F."/>
        </authorList>
    </citation>
    <scope>NUCLEOTIDE SEQUENCE [LARGE SCALE GENOMIC DNA]</scope>
    <source>
        <strain evidence="2">ATCC 33386 / NCTC 11300</strain>
    </source>
</reference>
<dbReference type="RefSeq" id="WP_012862269.1">
    <property type="nucleotide sequence ID" value="NC_013517.1"/>
</dbReference>
<reference evidence="2" key="1">
    <citation type="submission" date="2009-09" db="EMBL/GenBank/DDBJ databases">
        <title>The complete chromosome of Sebaldella termitidis ATCC 33386.</title>
        <authorList>
            <consortium name="US DOE Joint Genome Institute (JGI-PGF)"/>
            <person name="Lucas S."/>
            <person name="Copeland A."/>
            <person name="Lapidus A."/>
            <person name="Glavina del Rio T."/>
            <person name="Dalin E."/>
            <person name="Tice H."/>
            <person name="Bruce D."/>
            <person name="Goodwin L."/>
            <person name="Pitluck S."/>
            <person name="Kyrpides N."/>
            <person name="Mavromatis K."/>
            <person name="Ivanova N."/>
            <person name="Mikhailova N."/>
            <person name="Sims D."/>
            <person name="Meincke L."/>
            <person name="Brettin T."/>
            <person name="Detter J.C."/>
            <person name="Han C."/>
            <person name="Larimer F."/>
            <person name="Land M."/>
            <person name="Hauser L."/>
            <person name="Markowitz V."/>
            <person name="Cheng J.F."/>
            <person name="Hugenholtz P."/>
            <person name="Woyke T."/>
            <person name="Wu D."/>
            <person name="Eisen J.A."/>
        </authorList>
    </citation>
    <scope>NUCLEOTIDE SEQUENCE [LARGE SCALE GENOMIC DNA]</scope>
    <source>
        <strain evidence="2">ATCC 33386 / NCTC 11300</strain>
    </source>
</reference>
<dbReference type="AlphaFoldDB" id="D1AN71"/>
<name>D1AN71_SEBTE</name>
<protein>
    <submittedName>
        <fullName evidence="1">Uncharacterized protein</fullName>
    </submittedName>
</protein>
<dbReference type="EMBL" id="CP001739">
    <property type="protein sequence ID" value="ACZ09675.1"/>
    <property type="molecule type" value="Genomic_DNA"/>
</dbReference>
<dbReference type="HOGENOM" id="CLU_952801_0_0_0"/>
<proteinExistence type="predicted"/>
<evidence type="ECO:0000313" key="2">
    <source>
        <dbReference type="Proteomes" id="UP000000845"/>
    </source>
</evidence>
<dbReference type="Proteomes" id="UP000000845">
    <property type="component" value="Chromosome"/>
</dbReference>
<dbReference type="STRING" id="526218.Sterm_2831"/>
<gene>
    <name evidence="1" type="ordered locus">Sterm_2831</name>
</gene>
<evidence type="ECO:0000313" key="1">
    <source>
        <dbReference type="EMBL" id="ACZ09675.1"/>
    </source>
</evidence>
<keyword evidence="2" id="KW-1185">Reference proteome</keyword>
<dbReference type="KEGG" id="str:Sterm_2831"/>